<dbReference type="SUPFAM" id="SSF50800">
    <property type="entry name" value="PK beta-barrel domain-like"/>
    <property type="match status" value="1"/>
</dbReference>
<dbReference type="InterPro" id="IPR011037">
    <property type="entry name" value="Pyrv_Knase-like_insert_dom_sf"/>
</dbReference>
<name>A0A4Q7NPC6_9ACTN</name>
<dbReference type="GO" id="GO:0030151">
    <property type="term" value="F:molybdenum ion binding"/>
    <property type="evidence" value="ECO:0007669"/>
    <property type="project" value="InterPro"/>
</dbReference>
<organism evidence="2 3">
    <name type="scientific">Motilibacter rhizosphaerae</name>
    <dbReference type="NCBI Taxonomy" id="598652"/>
    <lineage>
        <taxon>Bacteria</taxon>
        <taxon>Bacillati</taxon>
        <taxon>Actinomycetota</taxon>
        <taxon>Actinomycetes</taxon>
        <taxon>Motilibacterales</taxon>
        <taxon>Motilibacteraceae</taxon>
        <taxon>Motilibacter</taxon>
    </lineage>
</organism>
<protein>
    <recommendedName>
        <fullName evidence="1">MOSC domain-containing protein</fullName>
    </recommendedName>
</protein>
<dbReference type="Gene3D" id="2.40.33.20">
    <property type="entry name" value="PK beta-barrel domain-like"/>
    <property type="match status" value="1"/>
</dbReference>
<keyword evidence="3" id="KW-1185">Reference proteome</keyword>
<dbReference type="GO" id="GO:0030170">
    <property type="term" value="F:pyridoxal phosphate binding"/>
    <property type="evidence" value="ECO:0007669"/>
    <property type="project" value="InterPro"/>
</dbReference>
<dbReference type="OrthoDB" id="192945at2"/>
<evidence type="ECO:0000259" key="1">
    <source>
        <dbReference type="PROSITE" id="PS51340"/>
    </source>
</evidence>
<comment type="caution">
    <text evidence="2">The sequence shown here is derived from an EMBL/GenBank/DDBJ whole genome shotgun (WGS) entry which is preliminary data.</text>
</comment>
<accession>A0A4Q7NPC6</accession>
<feature type="domain" description="MOSC" evidence="1">
    <location>
        <begin position="33"/>
        <end position="165"/>
    </location>
</feature>
<dbReference type="RefSeq" id="WP_130493035.1">
    <property type="nucleotide sequence ID" value="NZ_SGXD01000003.1"/>
</dbReference>
<gene>
    <name evidence="2" type="ORF">EV189_2232</name>
</gene>
<dbReference type="InterPro" id="IPR005302">
    <property type="entry name" value="MoCF_Sase_C"/>
</dbReference>
<proteinExistence type="predicted"/>
<dbReference type="GO" id="GO:0003824">
    <property type="term" value="F:catalytic activity"/>
    <property type="evidence" value="ECO:0007669"/>
    <property type="project" value="InterPro"/>
</dbReference>
<sequence>MEVLEVEVVHLVVSPAHAYEGRPADGPTEVATSDLEEVEVVAGKGVRGDRFFARRAHSTSAVTLIALEGLRDMAREIGLGEPDPLLARRTVVLGGVSAAQVHALAGREFALGGIGFRGGRPASPCAWMDVVYAPGAFRAMRGRGGLRCAPTTSGVLRRGTTTLTLP</sequence>
<evidence type="ECO:0000313" key="3">
    <source>
        <dbReference type="Proteomes" id="UP000293638"/>
    </source>
</evidence>
<dbReference type="PROSITE" id="PS51340">
    <property type="entry name" value="MOSC"/>
    <property type="match status" value="1"/>
</dbReference>
<dbReference type="EMBL" id="SGXD01000003">
    <property type="protein sequence ID" value="RZS86816.1"/>
    <property type="molecule type" value="Genomic_DNA"/>
</dbReference>
<dbReference type="AlphaFoldDB" id="A0A4Q7NPC6"/>
<dbReference type="Proteomes" id="UP000293638">
    <property type="component" value="Unassembled WGS sequence"/>
</dbReference>
<evidence type="ECO:0000313" key="2">
    <source>
        <dbReference type="EMBL" id="RZS86816.1"/>
    </source>
</evidence>
<reference evidence="2 3" key="1">
    <citation type="submission" date="2019-02" db="EMBL/GenBank/DDBJ databases">
        <title>Genomic Encyclopedia of Type Strains, Phase IV (KMG-IV): sequencing the most valuable type-strain genomes for metagenomic binning, comparative biology and taxonomic classification.</title>
        <authorList>
            <person name="Goeker M."/>
        </authorList>
    </citation>
    <scope>NUCLEOTIDE SEQUENCE [LARGE SCALE GENOMIC DNA]</scope>
    <source>
        <strain evidence="2 3">DSM 45622</strain>
    </source>
</reference>